<name>A0AAD3T5J7_NEPGR</name>
<gene>
    <name evidence="2" type="ORF">Nepgr_024632</name>
</gene>
<dbReference type="EMBL" id="BSYO01000025">
    <property type="protein sequence ID" value="GMH22789.1"/>
    <property type="molecule type" value="Genomic_DNA"/>
</dbReference>
<organism evidence="2 3">
    <name type="scientific">Nepenthes gracilis</name>
    <name type="common">Slender pitcher plant</name>
    <dbReference type="NCBI Taxonomy" id="150966"/>
    <lineage>
        <taxon>Eukaryota</taxon>
        <taxon>Viridiplantae</taxon>
        <taxon>Streptophyta</taxon>
        <taxon>Embryophyta</taxon>
        <taxon>Tracheophyta</taxon>
        <taxon>Spermatophyta</taxon>
        <taxon>Magnoliopsida</taxon>
        <taxon>eudicotyledons</taxon>
        <taxon>Gunneridae</taxon>
        <taxon>Pentapetalae</taxon>
        <taxon>Caryophyllales</taxon>
        <taxon>Nepenthaceae</taxon>
        <taxon>Nepenthes</taxon>
    </lineage>
</organism>
<keyword evidence="3" id="KW-1185">Reference proteome</keyword>
<dbReference type="Proteomes" id="UP001279734">
    <property type="component" value="Unassembled WGS sequence"/>
</dbReference>
<evidence type="ECO:0000256" key="1">
    <source>
        <dbReference type="SAM" id="MobiDB-lite"/>
    </source>
</evidence>
<protein>
    <submittedName>
        <fullName evidence="2">Uncharacterized protein</fullName>
    </submittedName>
</protein>
<accession>A0AAD3T5J7</accession>
<evidence type="ECO:0000313" key="2">
    <source>
        <dbReference type="EMBL" id="GMH22789.1"/>
    </source>
</evidence>
<feature type="region of interest" description="Disordered" evidence="1">
    <location>
        <begin position="1"/>
        <end position="24"/>
    </location>
</feature>
<reference evidence="2" key="1">
    <citation type="submission" date="2023-05" db="EMBL/GenBank/DDBJ databases">
        <title>Nepenthes gracilis genome sequencing.</title>
        <authorList>
            <person name="Fukushima K."/>
        </authorList>
    </citation>
    <scope>NUCLEOTIDE SEQUENCE</scope>
    <source>
        <strain evidence="2">SING2019-196</strain>
    </source>
</reference>
<proteinExistence type="predicted"/>
<evidence type="ECO:0000313" key="3">
    <source>
        <dbReference type="Proteomes" id="UP001279734"/>
    </source>
</evidence>
<dbReference type="AlphaFoldDB" id="A0AAD3T5J7"/>
<sequence length="66" mass="6997">MGYDKQKPTLPADQVENVSDSSGAVEASNGIRGVIAEASGLSDSDPELLCSTWTGQELKMLLESIR</sequence>
<comment type="caution">
    <text evidence="2">The sequence shown here is derived from an EMBL/GenBank/DDBJ whole genome shotgun (WGS) entry which is preliminary data.</text>
</comment>